<name>A0A6F9EF59_9BACL</name>
<dbReference type="EMBL" id="LR792683">
    <property type="protein sequence ID" value="CAB3395206.1"/>
    <property type="molecule type" value="Genomic_DNA"/>
</dbReference>
<evidence type="ECO:0000313" key="2">
    <source>
        <dbReference type="Proteomes" id="UP000502196"/>
    </source>
</evidence>
<proteinExistence type="predicted"/>
<dbReference type="AlphaFoldDB" id="A0A6F9EF59"/>
<reference evidence="1 2" key="1">
    <citation type="submission" date="2020-04" db="EMBL/GenBank/DDBJ databases">
        <authorList>
            <person name="Hogendoorn C."/>
        </authorList>
    </citation>
    <scope>NUCLEOTIDE SEQUENCE [LARGE SCALE GENOMIC DNA]</scope>
    <source>
        <strain evidence="1">COOX1</strain>
    </source>
</reference>
<sequence length="44" mass="5091">MQILGMDRGRRALVLFQGFDILDDLVDRWFQAVVHFDDLAVAIN</sequence>
<accession>A0A6F9EF59</accession>
<dbReference type="Proteomes" id="UP000502196">
    <property type="component" value="Chromosome"/>
</dbReference>
<evidence type="ECO:0000313" key="1">
    <source>
        <dbReference type="EMBL" id="CAB3395206.1"/>
    </source>
</evidence>
<protein>
    <submittedName>
        <fullName evidence="1">Uncharacterized protein</fullName>
    </submittedName>
</protein>
<organism evidence="1 2">
    <name type="scientific">Kyrpidia spormannii</name>
    <dbReference type="NCBI Taxonomy" id="2055160"/>
    <lineage>
        <taxon>Bacteria</taxon>
        <taxon>Bacillati</taxon>
        <taxon>Bacillota</taxon>
        <taxon>Bacilli</taxon>
        <taxon>Bacillales</taxon>
        <taxon>Alicyclobacillaceae</taxon>
        <taxon>Kyrpidia</taxon>
    </lineage>
</organism>
<gene>
    <name evidence="1" type="ORF">COOX1_2794</name>
</gene>